<organism evidence="1 2">
    <name type="scientific">Vibrio lentus</name>
    <dbReference type="NCBI Taxonomy" id="136468"/>
    <lineage>
        <taxon>Bacteria</taxon>
        <taxon>Pseudomonadati</taxon>
        <taxon>Pseudomonadota</taxon>
        <taxon>Gammaproteobacteria</taxon>
        <taxon>Vibrionales</taxon>
        <taxon>Vibrionaceae</taxon>
        <taxon>Vibrio</taxon>
    </lineage>
</organism>
<dbReference type="PROSITE" id="PS51257">
    <property type="entry name" value="PROKAR_LIPOPROTEIN"/>
    <property type="match status" value="1"/>
</dbReference>
<accession>A0A855IMB1</accession>
<comment type="caution">
    <text evidence="1">The sequence shown here is derived from an EMBL/GenBank/DDBJ whole genome shotgun (WGS) entry which is preliminary data.</text>
</comment>
<evidence type="ECO:0000313" key="2">
    <source>
        <dbReference type="Proteomes" id="UP000235554"/>
    </source>
</evidence>
<name>A0A855IMB1_9VIBR</name>
<protein>
    <recommendedName>
        <fullName evidence="3">Lipoprotein</fullName>
    </recommendedName>
</protein>
<dbReference type="AlphaFoldDB" id="A0A855IMB1"/>
<sequence>MKKLLMISGVVTILTGCQTTIEANQYTVFDPDVNFYSDAPIVVATFDENDLKSKFYVRSVIDAMEARGFTSVYTEKELTQKNITPIGAAYISVKQEYDTYTYESADYGMVDSGYSTTTCSGYGYSATCNTTNQKTFGVTGTSTKTGSSIYTSFALHYYNLATQEKVLFTLGSTFDKSCNTDFLYNFLIDETISRTDFTKPIDYKYSVKLPEGVSCK</sequence>
<evidence type="ECO:0008006" key="3">
    <source>
        <dbReference type="Google" id="ProtNLM"/>
    </source>
</evidence>
<evidence type="ECO:0000313" key="1">
    <source>
        <dbReference type="EMBL" id="PMM54593.1"/>
    </source>
</evidence>
<proteinExistence type="predicted"/>
<dbReference type="Proteomes" id="UP000235554">
    <property type="component" value="Unassembled WGS sequence"/>
</dbReference>
<dbReference type="EMBL" id="MCZJ01000046">
    <property type="protein sequence ID" value="PMM54593.1"/>
    <property type="molecule type" value="Genomic_DNA"/>
</dbReference>
<reference evidence="2" key="1">
    <citation type="submission" date="2016-07" db="EMBL/GenBank/DDBJ databases">
        <title>Nontailed viruses are major unrecognized killers of bacteria in the ocean.</title>
        <authorList>
            <person name="Kauffman K."/>
            <person name="Hussain F."/>
            <person name="Yang J."/>
            <person name="Arevalo P."/>
            <person name="Brown J."/>
            <person name="Cutler M."/>
            <person name="Kelly L."/>
            <person name="Polz M.F."/>
        </authorList>
    </citation>
    <scope>NUCLEOTIDE SEQUENCE [LARGE SCALE GENOMIC DNA]</scope>
    <source>
        <strain evidence="2">10N.261.48.A1</strain>
    </source>
</reference>
<dbReference type="RefSeq" id="WP_102518054.1">
    <property type="nucleotide sequence ID" value="NZ_MCWT02000002.1"/>
</dbReference>
<gene>
    <name evidence="1" type="ORF">BCT50_13025</name>
</gene>